<feature type="compositionally biased region" description="Basic and acidic residues" evidence="1">
    <location>
        <begin position="376"/>
        <end position="387"/>
    </location>
</feature>
<evidence type="ECO:0000313" key="2">
    <source>
        <dbReference type="Proteomes" id="UP000887565"/>
    </source>
</evidence>
<protein>
    <submittedName>
        <fullName evidence="3">Uncharacterized protein</fullName>
    </submittedName>
</protein>
<feature type="compositionally biased region" description="Basic and acidic residues" evidence="1">
    <location>
        <begin position="297"/>
        <end position="319"/>
    </location>
</feature>
<feature type="region of interest" description="Disordered" evidence="1">
    <location>
        <begin position="1"/>
        <end position="27"/>
    </location>
</feature>
<organism evidence="2 3">
    <name type="scientific">Romanomermis culicivorax</name>
    <name type="common">Nematode worm</name>
    <dbReference type="NCBI Taxonomy" id="13658"/>
    <lineage>
        <taxon>Eukaryota</taxon>
        <taxon>Metazoa</taxon>
        <taxon>Ecdysozoa</taxon>
        <taxon>Nematoda</taxon>
        <taxon>Enoplea</taxon>
        <taxon>Dorylaimia</taxon>
        <taxon>Mermithida</taxon>
        <taxon>Mermithoidea</taxon>
        <taxon>Mermithidae</taxon>
        <taxon>Romanomermis</taxon>
    </lineage>
</organism>
<feature type="compositionally biased region" description="Basic and acidic residues" evidence="1">
    <location>
        <begin position="651"/>
        <end position="661"/>
    </location>
</feature>
<feature type="compositionally biased region" description="Basic and acidic residues" evidence="1">
    <location>
        <begin position="529"/>
        <end position="543"/>
    </location>
</feature>
<feature type="compositionally biased region" description="Low complexity" evidence="1">
    <location>
        <begin position="64"/>
        <end position="73"/>
    </location>
</feature>
<feature type="compositionally biased region" description="Low complexity" evidence="1">
    <location>
        <begin position="502"/>
        <end position="526"/>
    </location>
</feature>
<dbReference type="WBParaSite" id="nRc.2.0.1.t26227-RA">
    <property type="protein sequence ID" value="nRc.2.0.1.t26227-RA"/>
    <property type="gene ID" value="nRc.2.0.1.g26227"/>
</dbReference>
<feature type="compositionally biased region" description="Low complexity" evidence="1">
    <location>
        <begin position="121"/>
        <end position="131"/>
    </location>
</feature>
<feature type="compositionally biased region" description="Basic and acidic residues" evidence="1">
    <location>
        <begin position="562"/>
        <end position="574"/>
    </location>
</feature>
<feature type="compositionally biased region" description="Basic and acidic residues" evidence="1">
    <location>
        <begin position="437"/>
        <end position="450"/>
    </location>
</feature>
<feature type="compositionally biased region" description="Basic and acidic residues" evidence="1">
    <location>
        <begin position="218"/>
        <end position="234"/>
    </location>
</feature>
<evidence type="ECO:0000313" key="3">
    <source>
        <dbReference type="WBParaSite" id="nRc.2.0.1.t26227-RA"/>
    </source>
</evidence>
<sequence>MSESAPEGQLNGEPISDAPTNPTEEATVTEALVEESASVPIGDIEVEAEMVVKKVEVLLDSLNNNNNEESVLSTDQTPLSPPETKTEEPTPLPTATGAPQDDRTEDQVTEIIEDDKLGTKAAAAALSAPSLEDVANLPEDETSKAEEPVLPNVETTAPVDEESGVMKQLEIVLKDEALLTAGDSITSEEPAPEQKSEVSEEISKKVSVSKTENLPDESLPKKVSKVEEVTLEKKPIKKTSRVGEESALESKPEVDEEIAKTISVSKTESLTEEKPVKKTSKFLESSEEPSKKISVSKTEEKPDKKVSKVEEAASEEKATKKFSKPAETVPEAPSKKTSSASVPEVPEKKVSMSLKSEERPVEKPGSRKGSLTVIQESEKSLTEEPKSEISAAETPDVSKSEATEPPKKKVSRYDKLEQQQPTDKLSKFGGRVGKKFSSKEEPKMEDEPQKAPRAKRSAAAKQAPPEEPPKAEEPAPVAEEPPAPAAVQDEEHVVEAVISLGATKEAPTAEEPASAEVETTLPSTEPSQEEPKKEEPMNEEPARKSSAKAQFSSSTTEQPSSKPEEAPAAVERKPSSQRVAYSASSSHVPAAATYSSASSGGRYTSSYQQPTHTKADYLPYYRHTPSYVSTFDNLVNISSFAQNLWPLEHSRSRSRLRERSRSKNRYQTPTRDYSLPSKFSGPAYDTAVSRSTSTSSLSGRGYDAYPLSRSSTLRVYGGTPPADTISHFYTNQDSSVDRFVNKINEPLSTYQYRNYSSSFYHPPYPSYTRAFSFDKPITYGNSYSSGYGSYGRPYYPSYESRPFISGLRASRFDTSEGRYHPTYSFSRGIALTSGPLMSRSGYW</sequence>
<feature type="region of interest" description="Disordered" evidence="1">
    <location>
        <begin position="651"/>
        <end position="678"/>
    </location>
</feature>
<feature type="compositionally biased region" description="Basic and acidic residues" evidence="1">
    <location>
        <begin position="241"/>
        <end position="259"/>
    </location>
</feature>
<dbReference type="AlphaFoldDB" id="A0A915JJH2"/>
<accession>A0A915JJH2</accession>
<feature type="region of interest" description="Disordered" evidence="1">
    <location>
        <begin position="64"/>
        <end position="162"/>
    </location>
</feature>
<feature type="region of interest" description="Disordered" evidence="1">
    <location>
        <begin position="182"/>
        <end position="609"/>
    </location>
</feature>
<evidence type="ECO:0000256" key="1">
    <source>
        <dbReference type="SAM" id="MobiDB-lite"/>
    </source>
</evidence>
<feature type="compositionally biased region" description="Basic and acidic residues" evidence="1">
    <location>
        <begin position="192"/>
        <end position="204"/>
    </location>
</feature>
<reference evidence="3" key="1">
    <citation type="submission" date="2022-11" db="UniProtKB">
        <authorList>
            <consortium name="WormBaseParasite"/>
        </authorList>
    </citation>
    <scope>IDENTIFICATION</scope>
</reference>
<feature type="compositionally biased region" description="Basic and acidic residues" evidence="1">
    <location>
        <begin position="345"/>
        <end position="365"/>
    </location>
</feature>
<dbReference type="Proteomes" id="UP000887565">
    <property type="component" value="Unplaced"/>
</dbReference>
<dbReference type="OMA" id="FHDAPEE"/>
<feature type="compositionally biased region" description="Basic and acidic residues" evidence="1">
    <location>
        <begin position="396"/>
        <end position="417"/>
    </location>
</feature>
<keyword evidence="2" id="KW-1185">Reference proteome</keyword>
<proteinExistence type="predicted"/>
<feature type="compositionally biased region" description="Low complexity" evidence="1">
    <location>
        <begin position="576"/>
        <end position="607"/>
    </location>
</feature>
<name>A0A915JJH2_ROMCU</name>
<feature type="compositionally biased region" description="Polar residues" evidence="1">
    <location>
        <begin position="547"/>
        <end position="561"/>
    </location>
</feature>